<proteinExistence type="predicted"/>
<evidence type="ECO:0000313" key="2">
    <source>
        <dbReference type="Proteomes" id="UP000265341"/>
    </source>
</evidence>
<reference evidence="1 2" key="1">
    <citation type="submission" date="2018-08" db="EMBL/GenBank/DDBJ databases">
        <title>Meiothermus roseus NBRC 110900 genome sequencing project.</title>
        <authorList>
            <person name="Da Costa M.S."/>
            <person name="Albuquerque L."/>
            <person name="Raposo P."/>
            <person name="Froufe H.J.C."/>
            <person name="Barroso C.S."/>
            <person name="Egas C."/>
        </authorList>
    </citation>
    <scope>NUCLEOTIDE SEQUENCE [LARGE SCALE GENOMIC DNA]</scope>
    <source>
        <strain evidence="1 2">NBRC 110900</strain>
    </source>
</reference>
<gene>
    <name evidence="1" type="ORF">Mrose_03053</name>
</gene>
<keyword evidence="2" id="KW-1185">Reference proteome</keyword>
<accession>A0A399ELS2</accession>
<organism evidence="1 2">
    <name type="scientific">Calidithermus roseus</name>
    <dbReference type="NCBI Taxonomy" id="1644118"/>
    <lineage>
        <taxon>Bacteria</taxon>
        <taxon>Thermotogati</taxon>
        <taxon>Deinococcota</taxon>
        <taxon>Deinococci</taxon>
        <taxon>Thermales</taxon>
        <taxon>Thermaceae</taxon>
        <taxon>Calidithermus</taxon>
    </lineage>
</organism>
<dbReference type="CDD" id="cd05018">
    <property type="entry name" value="CoxG"/>
    <property type="match status" value="1"/>
</dbReference>
<protein>
    <submittedName>
        <fullName evidence="1">Carbon monoxide dehydrogenase subunit G (CoxG)</fullName>
    </submittedName>
</protein>
<dbReference type="Proteomes" id="UP000265341">
    <property type="component" value="Unassembled WGS sequence"/>
</dbReference>
<dbReference type="InterPro" id="IPR023393">
    <property type="entry name" value="START-like_dom_sf"/>
</dbReference>
<dbReference type="PANTHER" id="PTHR38588:SF1">
    <property type="entry name" value="BLL0334 PROTEIN"/>
    <property type="match status" value="1"/>
</dbReference>
<name>A0A399ELS2_9DEIN</name>
<dbReference type="Gene3D" id="3.30.530.20">
    <property type="match status" value="1"/>
</dbReference>
<dbReference type="EMBL" id="QWLA01000078">
    <property type="protein sequence ID" value="RIH83382.1"/>
    <property type="molecule type" value="Genomic_DNA"/>
</dbReference>
<sequence length="175" mass="18507">MFCSRARGVAQDPPERLARGETVKLQYAGQESIPLPLKQVWAFISDPHKIASCLPDVQSVEVHDSTHMDVSVRVGVGPVRGNFKFKIELQPDQAGNRMGVKITGGGLGSVVDLSASADLKEGGGNTILDWKGEAVMRGPVAAVGGRVLDAQAQKLISQTFANVKTAAVQDSSRSA</sequence>
<dbReference type="PANTHER" id="PTHR38588">
    <property type="entry name" value="BLL0334 PROTEIN"/>
    <property type="match status" value="1"/>
</dbReference>
<dbReference type="SUPFAM" id="SSF55961">
    <property type="entry name" value="Bet v1-like"/>
    <property type="match status" value="1"/>
</dbReference>
<dbReference type="Pfam" id="PF06240">
    <property type="entry name" value="COXG"/>
    <property type="match status" value="1"/>
</dbReference>
<evidence type="ECO:0000313" key="1">
    <source>
        <dbReference type="EMBL" id="RIH83382.1"/>
    </source>
</evidence>
<dbReference type="AlphaFoldDB" id="A0A399ELS2"/>
<dbReference type="InterPro" id="IPR010419">
    <property type="entry name" value="CO_DH_gsu"/>
</dbReference>
<comment type="caution">
    <text evidence="1">The sequence shown here is derived from an EMBL/GenBank/DDBJ whole genome shotgun (WGS) entry which is preliminary data.</text>
</comment>